<protein>
    <recommendedName>
        <fullName evidence="4">DUF4293 domain-containing protein</fullName>
    </recommendedName>
</protein>
<keyword evidence="3" id="KW-1185">Reference proteome</keyword>
<dbReference type="Proteomes" id="UP000185924">
    <property type="component" value="Unassembled WGS sequence"/>
</dbReference>
<dbReference type="Pfam" id="PF14126">
    <property type="entry name" value="DUF4293"/>
    <property type="match status" value="1"/>
</dbReference>
<feature type="transmembrane region" description="Helical" evidence="1">
    <location>
        <begin position="97"/>
        <end position="114"/>
    </location>
</feature>
<evidence type="ECO:0000313" key="2">
    <source>
        <dbReference type="EMBL" id="SIQ65756.1"/>
    </source>
</evidence>
<feature type="transmembrane region" description="Helical" evidence="1">
    <location>
        <begin position="7"/>
        <end position="26"/>
    </location>
</feature>
<accession>A0A1N6UKA9</accession>
<keyword evidence="1" id="KW-1133">Transmembrane helix</keyword>
<evidence type="ECO:0008006" key="4">
    <source>
        <dbReference type="Google" id="ProtNLM"/>
    </source>
</evidence>
<gene>
    <name evidence="2" type="ORF">SAMN05421545_0917</name>
</gene>
<organism evidence="2 3">
    <name type="scientific">Pontibacter lucknowensis</name>
    <dbReference type="NCBI Taxonomy" id="1077936"/>
    <lineage>
        <taxon>Bacteria</taxon>
        <taxon>Pseudomonadati</taxon>
        <taxon>Bacteroidota</taxon>
        <taxon>Cytophagia</taxon>
        <taxon>Cytophagales</taxon>
        <taxon>Hymenobacteraceae</taxon>
        <taxon>Pontibacter</taxon>
    </lineage>
</organism>
<sequence>MIQRIQTVFLALIVIAMVSLLFLPLWSKVDAVSGEEVVLTAWNLSFQTINEQGEAVQAGAQTGTSTIAIGILAIIAAAVALYEIFQYKSRITQMKFGLINTLVLVALFGTSFYYANYVGNVMVSGNEGAYEAGFYMPVLALLLNALANRFIKKDEDLVRSVDRLR</sequence>
<dbReference type="InterPro" id="IPR025635">
    <property type="entry name" value="DUF4293"/>
</dbReference>
<keyword evidence="1" id="KW-0812">Transmembrane</keyword>
<dbReference type="RefSeq" id="WP_076421278.1">
    <property type="nucleotide sequence ID" value="NZ_FTNM01000001.1"/>
</dbReference>
<keyword evidence="1" id="KW-0472">Membrane</keyword>
<dbReference type="AlphaFoldDB" id="A0A1N6UKA9"/>
<name>A0A1N6UKA9_9BACT</name>
<dbReference type="EMBL" id="FTNM01000001">
    <property type="protein sequence ID" value="SIQ65756.1"/>
    <property type="molecule type" value="Genomic_DNA"/>
</dbReference>
<dbReference type="OrthoDB" id="594989at2"/>
<proteinExistence type="predicted"/>
<reference evidence="3" key="1">
    <citation type="submission" date="2017-01" db="EMBL/GenBank/DDBJ databases">
        <authorList>
            <person name="Varghese N."/>
            <person name="Submissions S."/>
        </authorList>
    </citation>
    <scope>NUCLEOTIDE SEQUENCE [LARGE SCALE GENOMIC DNA]</scope>
    <source>
        <strain evidence="3">DM9</strain>
    </source>
</reference>
<feature type="transmembrane region" description="Helical" evidence="1">
    <location>
        <begin position="67"/>
        <end position="85"/>
    </location>
</feature>
<evidence type="ECO:0000313" key="3">
    <source>
        <dbReference type="Proteomes" id="UP000185924"/>
    </source>
</evidence>
<dbReference type="STRING" id="1077936.SAMN05421545_0917"/>
<feature type="transmembrane region" description="Helical" evidence="1">
    <location>
        <begin position="134"/>
        <end position="151"/>
    </location>
</feature>
<evidence type="ECO:0000256" key="1">
    <source>
        <dbReference type="SAM" id="Phobius"/>
    </source>
</evidence>